<evidence type="ECO:0000256" key="1">
    <source>
        <dbReference type="SAM" id="SignalP"/>
    </source>
</evidence>
<sequence>MLSLSLFLSLSLTCLRSIIMIDTLRICYKLKRKNRRDVRFPERKKTDLNCDPAVSIVQLAIPVESETKRP</sequence>
<proteinExistence type="predicted"/>
<dbReference type="AlphaFoldDB" id="A0A2M4B1R6"/>
<organism evidence="2">
    <name type="scientific">Anopheles triannulatus</name>
    <dbReference type="NCBI Taxonomy" id="58253"/>
    <lineage>
        <taxon>Eukaryota</taxon>
        <taxon>Metazoa</taxon>
        <taxon>Ecdysozoa</taxon>
        <taxon>Arthropoda</taxon>
        <taxon>Hexapoda</taxon>
        <taxon>Insecta</taxon>
        <taxon>Pterygota</taxon>
        <taxon>Neoptera</taxon>
        <taxon>Endopterygota</taxon>
        <taxon>Diptera</taxon>
        <taxon>Nematocera</taxon>
        <taxon>Culicoidea</taxon>
        <taxon>Culicidae</taxon>
        <taxon>Anophelinae</taxon>
        <taxon>Anopheles</taxon>
    </lineage>
</organism>
<feature type="chain" id="PRO_5014882532" evidence="1">
    <location>
        <begin position="18"/>
        <end position="70"/>
    </location>
</feature>
<evidence type="ECO:0000313" key="2">
    <source>
        <dbReference type="EMBL" id="MBW46912.1"/>
    </source>
</evidence>
<dbReference type="EMBL" id="GGFK01013591">
    <property type="protein sequence ID" value="MBW46912.1"/>
    <property type="molecule type" value="Transcribed_RNA"/>
</dbReference>
<name>A0A2M4B1R6_9DIPT</name>
<protein>
    <submittedName>
        <fullName evidence="2">Putative secreted protein</fullName>
    </submittedName>
</protein>
<feature type="signal peptide" evidence="1">
    <location>
        <begin position="1"/>
        <end position="17"/>
    </location>
</feature>
<accession>A0A2M4B1R6</accession>
<reference evidence="2" key="1">
    <citation type="submission" date="2018-01" db="EMBL/GenBank/DDBJ databases">
        <title>An insight into the sialome of Amazonian anophelines.</title>
        <authorList>
            <person name="Ribeiro J.M."/>
            <person name="Scarpassa V."/>
            <person name="Calvo E."/>
        </authorList>
    </citation>
    <scope>NUCLEOTIDE SEQUENCE</scope>
    <source>
        <tissue evidence="2">Salivary glands</tissue>
    </source>
</reference>
<keyword evidence="1" id="KW-0732">Signal</keyword>